<dbReference type="Pfam" id="PF13338">
    <property type="entry name" value="AbiEi_4"/>
    <property type="match status" value="1"/>
</dbReference>
<proteinExistence type="predicted"/>
<evidence type="ECO:0000313" key="2">
    <source>
        <dbReference type="EMBL" id="SHI21096.1"/>
    </source>
</evidence>
<dbReference type="STRING" id="1123281.SAMN02745180_02894"/>
<dbReference type="EMBL" id="FQXR01000027">
    <property type="protein sequence ID" value="SHI21096.1"/>
    <property type="molecule type" value="Genomic_DNA"/>
</dbReference>
<protein>
    <submittedName>
        <fullName evidence="2">Transcriptional regulator, AbiEi antitoxin, Type IV TA system</fullName>
    </submittedName>
</protein>
<dbReference type="AlphaFoldDB" id="A0A1M5ZA26"/>
<dbReference type="InterPro" id="IPR025159">
    <property type="entry name" value="AbiEi_N"/>
</dbReference>
<keyword evidence="3" id="KW-1185">Reference proteome</keyword>
<dbReference type="OrthoDB" id="9801429at2"/>
<sequence length="103" mass="12179">MNYQDKLERLIDGKDGLIFTKEVEEAGIPRQYLNILVKENKLERVAHGVYLTPDTFDDEMYRLQAKNQRAIFSHETALYLHDLTDRDPIEWSVTVPYGYCHFK</sequence>
<dbReference type="RefSeq" id="WP_072745478.1">
    <property type="nucleotide sequence ID" value="NZ_FQXR01000027.1"/>
</dbReference>
<feature type="domain" description="AbiEi antitoxin N-terminal" evidence="1">
    <location>
        <begin position="6"/>
        <end position="52"/>
    </location>
</feature>
<dbReference type="Proteomes" id="UP000184389">
    <property type="component" value="Unassembled WGS sequence"/>
</dbReference>
<evidence type="ECO:0000259" key="1">
    <source>
        <dbReference type="Pfam" id="PF13338"/>
    </source>
</evidence>
<organism evidence="2 3">
    <name type="scientific">Sporanaerobacter acetigenes DSM 13106</name>
    <dbReference type="NCBI Taxonomy" id="1123281"/>
    <lineage>
        <taxon>Bacteria</taxon>
        <taxon>Bacillati</taxon>
        <taxon>Bacillota</taxon>
        <taxon>Tissierellia</taxon>
        <taxon>Tissierellales</taxon>
        <taxon>Sporanaerobacteraceae</taxon>
        <taxon>Sporanaerobacter</taxon>
    </lineage>
</organism>
<evidence type="ECO:0000313" key="3">
    <source>
        <dbReference type="Proteomes" id="UP000184389"/>
    </source>
</evidence>
<name>A0A1M5ZA26_9FIRM</name>
<reference evidence="2 3" key="1">
    <citation type="submission" date="2016-11" db="EMBL/GenBank/DDBJ databases">
        <authorList>
            <person name="Jaros S."/>
            <person name="Januszkiewicz K."/>
            <person name="Wedrychowicz H."/>
        </authorList>
    </citation>
    <scope>NUCLEOTIDE SEQUENCE [LARGE SCALE GENOMIC DNA]</scope>
    <source>
        <strain evidence="2 3">DSM 13106</strain>
    </source>
</reference>
<gene>
    <name evidence="2" type="ORF">SAMN02745180_02894</name>
</gene>
<accession>A0A1M5ZA26</accession>